<dbReference type="Proteomes" id="UP001311232">
    <property type="component" value="Unassembled WGS sequence"/>
</dbReference>
<gene>
    <name evidence="2" type="ORF">CRENBAI_025852</name>
</gene>
<protein>
    <submittedName>
        <fullName evidence="2">Uncharacterized protein</fullName>
    </submittedName>
</protein>
<feature type="region of interest" description="Disordered" evidence="1">
    <location>
        <begin position="86"/>
        <end position="135"/>
    </location>
</feature>
<proteinExistence type="predicted"/>
<evidence type="ECO:0000313" key="2">
    <source>
        <dbReference type="EMBL" id="KAK5622699.1"/>
    </source>
</evidence>
<dbReference type="AlphaFoldDB" id="A0AAV9SMW8"/>
<dbReference type="EMBL" id="JAHHUM010000084">
    <property type="protein sequence ID" value="KAK5622699.1"/>
    <property type="molecule type" value="Genomic_DNA"/>
</dbReference>
<keyword evidence="3" id="KW-1185">Reference proteome</keyword>
<evidence type="ECO:0000313" key="3">
    <source>
        <dbReference type="Proteomes" id="UP001311232"/>
    </source>
</evidence>
<accession>A0AAV9SMW8</accession>
<evidence type="ECO:0000256" key="1">
    <source>
        <dbReference type="SAM" id="MobiDB-lite"/>
    </source>
</evidence>
<comment type="caution">
    <text evidence="2">The sequence shown here is derived from an EMBL/GenBank/DDBJ whole genome shotgun (WGS) entry which is preliminary data.</text>
</comment>
<reference evidence="2 3" key="1">
    <citation type="submission" date="2021-06" db="EMBL/GenBank/DDBJ databases">
        <authorList>
            <person name="Palmer J.M."/>
        </authorList>
    </citation>
    <scope>NUCLEOTIDE SEQUENCE [LARGE SCALE GENOMIC DNA]</scope>
    <source>
        <strain evidence="2 3">MEX-2019</strain>
        <tissue evidence="2">Muscle</tissue>
    </source>
</reference>
<name>A0AAV9SMW8_9TELE</name>
<sequence>MATGYTPFEVSLGYQPPLFPADEEEKAFSICPTSCSPVPADLSELSTEHPPRTNAMLTDVAPRLHLIAAQDIPLKSLSRKLFPRFQDQATLPPGGGPQSDLNGNRILGSVPAGSLQIRSPGPSEPCPPSNVARPG</sequence>
<organism evidence="2 3">
    <name type="scientific">Crenichthys baileyi</name>
    <name type="common">White River springfish</name>
    <dbReference type="NCBI Taxonomy" id="28760"/>
    <lineage>
        <taxon>Eukaryota</taxon>
        <taxon>Metazoa</taxon>
        <taxon>Chordata</taxon>
        <taxon>Craniata</taxon>
        <taxon>Vertebrata</taxon>
        <taxon>Euteleostomi</taxon>
        <taxon>Actinopterygii</taxon>
        <taxon>Neopterygii</taxon>
        <taxon>Teleostei</taxon>
        <taxon>Neoteleostei</taxon>
        <taxon>Acanthomorphata</taxon>
        <taxon>Ovalentaria</taxon>
        <taxon>Atherinomorphae</taxon>
        <taxon>Cyprinodontiformes</taxon>
        <taxon>Goodeidae</taxon>
        <taxon>Crenichthys</taxon>
    </lineage>
</organism>